<dbReference type="InterPro" id="IPR032799">
    <property type="entry name" value="TAXi_C"/>
</dbReference>
<protein>
    <recommendedName>
        <fullName evidence="7">Peptidase A1 domain-containing protein</fullName>
    </recommendedName>
</protein>
<dbReference type="InterPro" id="IPR021109">
    <property type="entry name" value="Peptidase_aspartic_dom_sf"/>
</dbReference>
<keyword evidence="3" id="KW-0064">Aspartyl protease</keyword>
<dbReference type="Pfam" id="PF14541">
    <property type="entry name" value="TAXi_C"/>
    <property type="match status" value="1"/>
</dbReference>
<sequence>MMYGSMKQILWMELLIIIIMVVCLSYMVGPCGGGTGVMCSPSSFGSMGGSKNKDGAFQFPVFHRKHPCLESWSSGRKNNSIHDEAAAYLLPEASPVVANERCDPQRQVLHGDQPGHPRPARSSATRTFRRWGPIFDHRNSSTYQRVACSSQDCAAVHDGLGVLSGCVEETDTCLYSLRYGSGPLAQYSVGRLGKDRLRLALSDDYGVVDGFVFGCSEDVRFNGREAGIVGFGNETFSFFNQVMAAQQTNDNGYYNAFSYCFPGNHGAQGFLSIGPYARDGSDLGFTNLIFGYDDDRRRFVYSLQQLDMMVDGQRLDVDPSVYASQMMIVDSGTPVTFLLAPVFDALDKAVTAAMAAMGYARHQLQDEENTVCFWIAAAAGADDWSELMPTVEMKFTGTTLKLPPQNVFDQRFSDSDGRLVCLPFQPRSAGVSGVQILGNKAIRSFRVVFDLQARMFGFQPHAC</sequence>
<keyword evidence="2" id="KW-0645">Protease</keyword>
<evidence type="ECO:0000256" key="1">
    <source>
        <dbReference type="ARBA" id="ARBA00007447"/>
    </source>
</evidence>
<dbReference type="GO" id="GO:0006508">
    <property type="term" value="P:proteolysis"/>
    <property type="evidence" value="ECO:0007669"/>
    <property type="project" value="UniProtKB-KW"/>
</dbReference>
<comment type="similarity">
    <text evidence="1">Belongs to the peptidase A1 family.</text>
</comment>
<evidence type="ECO:0000256" key="4">
    <source>
        <dbReference type="ARBA" id="ARBA00022801"/>
    </source>
</evidence>
<keyword evidence="5" id="KW-0325">Glycoprotein</keyword>
<accession>A0ABC9FKU8</accession>
<evidence type="ECO:0000313" key="8">
    <source>
        <dbReference type="EMBL" id="CAL5077525.1"/>
    </source>
</evidence>
<feature type="chain" id="PRO_5044785314" description="Peptidase A1 domain-containing protein" evidence="6">
    <location>
        <begin position="26"/>
        <end position="463"/>
    </location>
</feature>
<gene>
    <name evidence="8" type="ORF">URODEC1_LOCUS106696</name>
</gene>
<evidence type="ECO:0000313" key="9">
    <source>
        <dbReference type="Proteomes" id="UP001497457"/>
    </source>
</evidence>
<evidence type="ECO:0000256" key="3">
    <source>
        <dbReference type="ARBA" id="ARBA00022750"/>
    </source>
</evidence>
<keyword evidence="4" id="KW-0378">Hydrolase</keyword>
<reference evidence="9" key="1">
    <citation type="submission" date="2024-06" db="EMBL/GenBank/DDBJ databases">
        <authorList>
            <person name="Ryan C."/>
        </authorList>
    </citation>
    <scope>NUCLEOTIDE SEQUENCE [LARGE SCALE GENOMIC DNA]</scope>
</reference>
<organism evidence="8 9">
    <name type="scientific">Urochloa decumbens</name>
    <dbReference type="NCBI Taxonomy" id="240449"/>
    <lineage>
        <taxon>Eukaryota</taxon>
        <taxon>Viridiplantae</taxon>
        <taxon>Streptophyta</taxon>
        <taxon>Embryophyta</taxon>
        <taxon>Tracheophyta</taxon>
        <taxon>Spermatophyta</taxon>
        <taxon>Magnoliopsida</taxon>
        <taxon>Liliopsida</taxon>
        <taxon>Poales</taxon>
        <taxon>Poaceae</taxon>
        <taxon>PACMAD clade</taxon>
        <taxon>Panicoideae</taxon>
        <taxon>Panicodae</taxon>
        <taxon>Paniceae</taxon>
        <taxon>Melinidinae</taxon>
        <taxon>Urochloa</taxon>
    </lineage>
</organism>
<proteinExistence type="inferred from homology"/>
<dbReference type="Pfam" id="PF14543">
    <property type="entry name" value="TAXi_N"/>
    <property type="match status" value="1"/>
</dbReference>
<dbReference type="InterPro" id="IPR032861">
    <property type="entry name" value="TAXi_N"/>
</dbReference>
<dbReference type="PANTHER" id="PTHR47967">
    <property type="entry name" value="OS07G0603500 PROTEIN-RELATED"/>
    <property type="match status" value="1"/>
</dbReference>
<evidence type="ECO:0000259" key="7">
    <source>
        <dbReference type="PROSITE" id="PS51767"/>
    </source>
</evidence>
<name>A0ABC9FKU8_9POAL</name>
<dbReference type="PROSITE" id="PS51767">
    <property type="entry name" value="PEPTIDASE_A1"/>
    <property type="match status" value="1"/>
</dbReference>
<feature type="domain" description="Peptidase A1" evidence="7">
    <location>
        <begin position="1"/>
        <end position="459"/>
    </location>
</feature>
<dbReference type="PANTHER" id="PTHR47967:SF57">
    <property type="entry name" value="PEPTIDASE A1 DOMAIN-CONTAINING PROTEIN"/>
    <property type="match status" value="1"/>
</dbReference>
<feature type="signal peptide" evidence="6">
    <location>
        <begin position="1"/>
        <end position="25"/>
    </location>
</feature>
<dbReference type="InterPro" id="IPR034161">
    <property type="entry name" value="Pepsin-like_plant"/>
</dbReference>
<dbReference type="InterPro" id="IPR033121">
    <property type="entry name" value="PEPTIDASE_A1"/>
</dbReference>
<dbReference type="CDD" id="cd05476">
    <property type="entry name" value="pepsin_A_like_plant"/>
    <property type="match status" value="1"/>
</dbReference>
<keyword evidence="6" id="KW-0732">Signal</keyword>
<dbReference type="Proteomes" id="UP001497457">
    <property type="component" value="Chromosome 7b"/>
</dbReference>
<evidence type="ECO:0000256" key="5">
    <source>
        <dbReference type="ARBA" id="ARBA00023180"/>
    </source>
</evidence>
<dbReference type="InterPro" id="IPR051708">
    <property type="entry name" value="Plant_Aspart_Prot_A1"/>
</dbReference>
<dbReference type="Gene3D" id="2.40.70.10">
    <property type="entry name" value="Acid Proteases"/>
    <property type="match status" value="2"/>
</dbReference>
<dbReference type="EMBL" id="OZ075117">
    <property type="protein sequence ID" value="CAL5077525.1"/>
    <property type="molecule type" value="Genomic_DNA"/>
</dbReference>
<evidence type="ECO:0000256" key="6">
    <source>
        <dbReference type="SAM" id="SignalP"/>
    </source>
</evidence>
<keyword evidence="9" id="KW-1185">Reference proteome</keyword>
<dbReference type="AlphaFoldDB" id="A0ABC9FKU8"/>
<reference evidence="8 9" key="2">
    <citation type="submission" date="2024-10" db="EMBL/GenBank/DDBJ databases">
        <authorList>
            <person name="Ryan C."/>
        </authorList>
    </citation>
    <scope>NUCLEOTIDE SEQUENCE [LARGE SCALE GENOMIC DNA]</scope>
</reference>
<evidence type="ECO:0000256" key="2">
    <source>
        <dbReference type="ARBA" id="ARBA00022670"/>
    </source>
</evidence>
<dbReference type="SUPFAM" id="SSF50630">
    <property type="entry name" value="Acid proteases"/>
    <property type="match status" value="1"/>
</dbReference>
<dbReference type="GO" id="GO:0004190">
    <property type="term" value="F:aspartic-type endopeptidase activity"/>
    <property type="evidence" value="ECO:0007669"/>
    <property type="project" value="UniProtKB-KW"/>
</dbReference>